<evidence type="ECO:0000256" key="8">
    <source>
        <dbReference type="SAM" id="Phobius"/>
    </source>
</evidence>
<evidence type="ECO:0000256" key="1">
    <source>
        <dbReference type="ARBA" id="ARBA00004651"/>
    </source>
</evidence>
<keyword evidence="4" id="KW-0808">Transferase</keyword>
<evidence type="ECO:0000256" key="5">
    <source>
        <dbReference type="ARBA" id="ARBA00022692"/>
    </source>
</evidence>
<feature type="transmembrane region" description="Helical" evidence="8">
    <location>
        <begin position="338"/>
        <end position="359"/>
    </location>
</feature>
<dbReference type="GO" id="GO:0016763">
    <property type="term" value="F:pentosyltransferase activity"/>
    <property type="evidence" value="ECO:0007669"/>
    <property type="project" value="TreeGrafter"/>
</dbReference>
<reference evidence="10" key="1">
    <citation type="submission" date="2021-04" db="EMBL/GenBank/DDBJ databases">
        <title>Genome sequence of Woronichinia naegeliana from Washington state freshwater lake bloom.</title>
        <authorList>
            <person name="Dreher T.W."/>
        </authorList>
    </citation>
    <scope>NUCLEOTIDE SEQUENCE</scope>
    <source>
        <strain evidence="10">WA131</strain>
    </source>
</reference>
<evidence type="ECO:0000313" key="10">
    <source>
        <dbReference type="EMBL" id="UXE63899.1"/>
    </source>
</evidence>
<sequence length="567" mass="64294">MCWIGLGCLLRLDHLTVKPLWTDEFATLVFSLGNQFDQVPLGQIITPEVLLRPLQPNPQTGIGDVVNLLLDKDNHPPLYFAIAHLWLSWFPPTGNYLNLWASRALPALFSVLAIPLCYSLGTWLGRSRRSGHLAALMMAVSPYSIFLSQEARHYTFAVIWVLLSLGYFVKSARYLSQNQRLSLSFISSWIVINGIGLSVHFFCGLAFVAEFMALGWLCWQKRKSLKSFYPWLRLVWVILGTVTTALTWIMIIHQRGYGNGMTQWIHQDNSHLIGIISPPFQLLAAWITMLCLLPIESANLGIAILSGLGMFLFLLWFVPLAKWSLTKAWHSESFGLETQMLIICFLSLVLLYLGITYFGGMDITRGARYSFPYLPIMVLILTISLTVCWQEKRAELDLKMLLSQSPKHWLYLSRNNGQIIILGVALMGIMSCLSITHNLGYRKYYSPEQFLGIIQQKSQVPSLIVTTHQSLVQTGEMMSIAWEMVKSPTNNTNSFLLIPQNQENSPEATQKLQQVSQTLSSPTDIWAVNFRAPIVLPNCSLDPENFPYINGYGFQLYHCHDDRSLHP</sequence>
<feature type="domain" description="ArnT-like N-terminal" evidence="9">
    <location>
        <begin position="95"/>
        <end position="243"/>
    </location>
</feature>
<dbReference type="Proteomes" id="UP001065613">
    <property type="component" value="Chromosome"/>
</dbReference>
<dbReference type="GO" id="GO:0006493">
    <property type="term" value="P:protein O-linked glycosylation"/>
    <property type="evidence" value="ECO:0007669"/>
    <property type="project" value="InterPro"/>
</dbReference>
<evidence type="ECO:0000256" key="3">
    <source>
        <dbReference type="ARBA" id="ARBA00022676"/>
    </source>
</evidence>
<feature type="transmembrane region" description="Helical" evidence="8">
    <location>
        <begin position="371"/>
        <end position="390"/>
    </location>
</feature>
<feature type="transmembrane region" description="Helical" evidence="8">
    <location>
        <begin position="419"/>
        <end position="441"/>
    </location>
</feature>
<dbReference type="GO" id="GO:0000030">
    <property type="term" value="F:mannosyltransferase activity"/>
    <property type="evidence" value="ECO:0007669"/>
    <property type="project" value="InterPro"/>
</dbReference>
<feature type="transmembrane region" description="Helical" evidence="8">
    <location>
        <begin position="190"/>
        <end position="219"/>
    </location>
</feature>
<evidence type="ECO:0000256" key="6">
    <source>
        <dbReference type="ARBA" id="ARBA00022989"/>
    </source>
</evidence>
<feature type="transmembrane region" description="Helical" evidence="8">
    <location>
        <begin position="300"/>
        <end position="318"/>
    </location>
</feature>
<gene>
    <name evidence="10" type="ORF">KA717_15940</name>
</gene>
<dbReference type="InterPro" id="IPR003342">
    <property type="entry name" value="ArnT-like_N"/>
</dbReference>
<comment type="subcellular location">
    <subcellularLocation>
        <location evidence="1">Cell membrane</location>
        <topology evidence="1">Multi-pass membrane protein</topology>
    </subcellularLocation>
</comment>
<feature type="transmembrane region" description="Helical" evidence="8">
    <location>
        <begin position="78"/>
        <end position="97"/>
    </location>
</feature>
<organism evidence="10">
    <name type="scientific">Woronichinia naegeliana WA131</name>
    <dbReference type="NCBI Taxonomy" id="2824559"/>
    <lineage>
        <taxon>Bacteria</taxon>
        <taxon>Bacillati</taxon>
        <taxon>Cyanobacteriota</taxon>
        <taxon>Cyanophyceae</taxon>
        <taxon>Synechococcales</taxon>
        <taxon>Coelosphaeriaceae</taxon>
        <taxon>Woronichinia</taxon>
    </lineage>
</organism>
<evidence type="ECO:0000259" key="9">
    <source>
        <dbReference type="Pfam" id="PF02366"/>
    </source>
</evidence>
<evidence type="ECO:0000256" key="4">
    <source>
        <dbReference type="ARBA" id="ARBA00022679"/>
    </source>
</evidence>
<dbReference type="Pfam" id="PF02366">
    <property type="entry name" value="PMT"/>
    <property type="match status" value="1"/>
</dbReference>
<evidence type="ECO:0000256" key="7">
    <source>
        <dbReference type="ARBA" id="ARBA00023136"/>
    </source>
</evidence>
<feature type="transmembrane region" description="Helical" evidence="8">
    <location>
        <begin position="154"/>
        <end position="170"/>
    </location>
</feature>
<keyword evidence="5 8" id="KW-0812">Transmembrane</keyword>
<name>A0A977L1K8_9CYAN</name>
<keyword evidence="2" id="KW-1003">Cell membrane</keyword>
<keyword evidence="6 8" id="KW-1133">Transmembrane helix</keyword>
<dbReference type="KEGG" id="wna:KA717_15940"/>
<dbReference type="EMBL" id="CP073041">
    <property type="protein sequence ID" value="UXE63899.1"/>
    <property type="molecule type" value="Genomic_DNA"/>
</dbReference>
<feature type="transmembrane region" description="Helical" evidence="8">
    <location>
        <begin position="231"/>
        <end position="252"/>
    </location>
</feature>
<accession>A0A977L1K8</accession>
<dbReference type="AlphaFoldDB" id="A0A977L1K8"/>
<dbReference type="PANTHER" id="PTHR33908">
    <property type="entry name" value="MANNOSYLTRANSFERASE YKCB-RELATED"/>
    <property type="match status" value="1"/>
</dbReference>
<dbReference type="InterPro" id="IPR050297">
    <property type="entry name" value="LipidA_mod_glycosyltrf_83"/>
</dbReference>
<evidence type="ECO:0000256" key="2">
    <source>
        <dbReference type="ARBA" id="ARBA00022475"/>
    </source>
</evidence>
<keyword evidence="3" id="KW-0328">Glycosyltransferase</keyword>
<feature type="transmembrane region" description="Helical" evidence="8">
    <location>
        <begin position="272"/>
        <end position="293"/>
    </location>
</feature>
<feature type="transmembrane region" description="Helical" evidence="8">
    <location>
        <begin position="130"/>
        <end position="147"/>
    </location>
</feature>
<keyword evidence="7 8" id="KW-0472">Membrane</keyword>
<proteinExistence type="predicted"/>
<dbReference type="PANTHER" id="PTHR33908:SF11">
    <property type="entry name" value="MEMBRANE PROTEIN"/>
    <property type="match status" value="1"/>
</dbReference>
<dbReference type="GO" id="GO:0005886">
    <property type="term" value="C:plasma membrane"/>
    <property type="evidence" value="ECO:0007669"/>
    <property type="project" value="UniProtKB-SubCell"/>
</dbReference>
<dbReference type="GO" id="GO:0009103">
    <property type="term" value="P:lipopolysaccharide biosynthetic process"/>
    <property type="evidence" value="ECO:0007669"/>
    <property type="project" value="UniProtKB-ARBA"/>
</dbReference>
<protein>
    <submittedName>
        <fullName evidence="10">Phospholipid carrier-dependent glycosyltransferase</fullName>
    </submittedName>
</protein>
<feature type="transmembrane region" description="Helical" evidence="8">
    <location>
        <begin position="104"/>
        <end position="124"/>
    </location>
</feature>